<proteinExistence type="inferred from homology"/>
<dbReference type="SUPFAM" id="SSF51735">
    <property type="entry name" value="NAD(P)-binding Rossmann-fold domains"/>
    <property type="match status" value="1"/>
</dbReference>
<dbReference type="Proteomes" id="UP001621714">
    <property type="component" value="Unassembled WGS sequence"/>
</dbReference>
<feature type="domain" description="NAD-dependent epimerase/dehydratase" evidence="2">
    <location>
        <begin position="3"/>
        <end position="220"/>
    </location>
</feature>
<dbReference type="EMBL" id="JBANFI010000010">
    <property type="protein sequence ID" value="MFK7161793.1"/>
    <property type="molecule type" value="Genomic_DNA"/>
</dbReference>
<dbReference type="Pfam" id="PF08338">
    <property type="entry name" value="DUF1731"/>
    <property type="match status" value="1"/>
</dbReference>
<dbReference type="CDD" id="cd05242">
    <property type="entry name" value="SDR_a8"/>
    <property type="match status" value="1"/>
</dbReference>
<keyword evidence="5" id="KW-1185">Reference proteome</keyword>
<dbReference type="Pfam" id="PF01370">
    <property type="entry name" value="Epimerase"/>
    <property type="match status" value="1"/>
</dbReference>
<dbReference type="PANTHER" id="PTHR11092:SF0">
    <property type="entry name" value="EPIMERASE FAMILY PROTEIN SDR39U1"/>
    <property type="match status" value="1"/>
</dbReference>
<gene>
    <name evidence="4" type="ORF">V6U78_12185</name>
</gene>
<evidence type="ECO:0000313" key="4">
    <source>
        <dbReference type="EMBL" id="MFK7161793.1"/>
    </source>
</evidence>
<dbReference type="InterPro" id="IPR036291">
    <property type="entry name" value="NAD(P)-bd_dom_sf"/>
</dbReference>
<comment type="similarity">
    <text evidence="1">Belongs to the NAD(P)-dependent epimerase/dehydratase family. SDR39U1 subfamily.</text>
</comment>
<protein>
    <submittedName>
        <fullName evidence="4">TIGR01777 family oxidoreductase</fullName>
    </submittedName>
</protein>
<dbReference type="RefSeq" id="WP_405341315.1">
    <property type="nucleotide sequence ID" value="NZ_JBANFI010000010.1"/>
</dbReference>
<evidence type="ECO:0000313" key="5">
    <source>
        <dbReference type="Proteomes" id="UP001621714"/>
    </source>
</evidence>
<reference evidence="4 5" key="1">
    <citation type="submission" date="2024-02" db="EMBL/GenBank/DDBJ databases">
        <title>Marinospirillum sp. MEB 164 isolated from Lonar lake sediment.</title>
        <authorList>
            <person name="Joshi A."/>
            <person name="Thite S."/>
        </authorList>
    </citation>
    <scope>NUCLEOTIDE SEQUENCE [LARGE SCALE GENOMIC DNA]</scope>
    <source>
        <strain evidence="4 5">MEB164</strain>
    </source>
</reference>
<dbReference type="InterPro" id="IPR013549">
    <property type="entry name" value="DUF1731"/>
</dbReference>
<feature type="domain" description="DUF1731" evidence="3">
    <location>
        <begin position="247"/>
        <end position="293"/>
    </location>
</feature>
<sequence length="295" mass="32938">MHILMTGGTGFIGHRLAPMLIAKGYQVTLWTQQLKPKLPQGVTQWVHRLEELPEVSYDAVINLAGAGIADQRWSPERKALLVSSRVETTRRLVEWIKRQDIPPRVLISASAVGYYGEQGEQLITEDTPPVDGFTHQLCAQWEAAAQQAASTSTRVCLVRTGVVLGQGGGSMKKMLPAFRFGLGGPLGSGQHWFPWIHLEDMARIYLWLLEQPQAQGVYNAAAPVPVRNVDFTRALGKALKRPAWIPMPEKVLHLLFGEMAELLLVSAKMQPQRLQKEGFDFRYPQLPEALQEICD</sequence>
<evidence type="ECO:0000259" key="2">
    <source>
        <dbReference type="Pfam" id="PF01370"/>
    </source>
</evidence>
<organism evidence="4 5">
    <name type="scientific">Marinospirillum alkalitolerans</name>
    <dbReference type="NCBI Taxonomy" id="3123374"/>
    <lineage>
        <taxon>Bacteria</taxon>
        <taxon>Pseudomonadati</taxon>
        <taxon>Pseudomonadota</taxon>
        <taxon>Gammaproteobacteria</taxon>
        <taxon>Oceanospirillales</taxon>
        <taxon>Oceanospirillaceae</taxon>
        <taxon>Marinospirillum</taxon>
    </lineage>
</organism>
<name>A0ABW8Q1S3_9GAMM</name>
<dbReference type="NCBIfam" id="TIGR01777">
    <property type="entry name" value="yfcH"/>
    <property type="match status" value="1"/>
</dbReference>
<accession>A0ABW8Q1S3</accession>
<dbReference type="InterPro" id="IPR010099">
    <property type="entry name" value="SDR39U1"/>
</dbReference>
<evidence type="ECO:0000256" key="1">
    <source>
        <dbReference type="ARBA" id="ARBA00009353"/>
    </source>
</evidence>
<dbReference type="PANTHER" id="PTHR11092">
    <property type="entry name" value="SUGAR NUCLEOTIDE EPIMERASE RELATED"/>
    <property type="match status" value="1"/>
</dbReference>
<dbReference type="InterPro" id="IPR001509">
    <property type="entry name" value="Epimerase_deHydtase"/>
</dbReference>
<evidence type="ECO:0000259" key="3">
    <source>
        <dbReference type="Pfam" id="PF08338"/>
    </source>
</evidence>
<comment type="caution">
    <text evidence="4">The sequence shown here is derived from an EMBL/GenBank/DDBJ whole genome shotgun (WGS) entry which is preliminary data.</text>
</comment>
<dbReference type="Gene3D" id="3.40.50.720">
    <property type="entry name" value="NAD(P)-binding Rossmann-like Domain"/>
    <property type="match status" value="1"/>
</dbReference>